<feature type="domain" description="RRM" evidence="5">
    <location>
        <begin position="152"/>
        <end position="237"/>
    </location>
</feature>
<keyword evidence="2 3" id="KW-0694">RNA-binding</keyword>
<protein>
    <submittedName>
        <fullName evidence="6">Related to HRP1 - subunit of cleavage factor I</fullName>
    </submittedName>
</protein>
<dbReference type="Gene3D" id="3.30.70.330">
    <property type="match status" value="2"/>
</dbReference>
<dbReference type="InterPro" id="IPR034156">
    <property type="entry name" value="Hrp1_RRM1"/>
</dbReference>
<dbReference type="AlphaFoldDB" id="A0A5C3F0K2"/>
<feature type="region of interest" description="Disordered" evidence="4">
    <location>
        <begin position="500"/>
        <end position="615"/>
    </location>
</feature>
<feature type="domain" description="RRM" evidence="5">
    <location>
        <begin position="248"/>
        <end position="325"/>
    </location>
</feature>
<dbReference type="OrthoDB" id="1875751at2759"/>
<reference evidence="6" key="1">
    <citation type="submission" date="2018-03" db="EMBL/GenBank/DDBJ databases">
        <authorList>
            <person name="Guldener U."/>
        </authorList>
    </citation>
    <scope>NUCLEOTIDE SEQUENCE [LARGE SCALE GENOMIC DNA]</scope>
    <source>
        <strain evidence="6">DAOM196992</strain>
    </source>
</reference>
<accession>A0A5C3F0K2</accession>
<feature type="compositionally biased region" description="Polar residues" evidence="4">
    <location>
        <begin position="47"/>
        <end position="62"/>
    </location>
</feature>
<gene>
    <name evidence="6" type="ORF">PSFLO_02441</name>
</gene>
<evidence type="ECO:0000256" key="2">
    <source>
        <dbReference type="ARBA" id="ARBA00022884"/>
    </source>
</evidence>
<feature type="compositionally biased region" description="Acidic residues" evidence="4">
    <location>
        <begin position="1"/>
        <end position="11"/>
    </location>
</feature>
<dbReference type="SUPFAM" id="SSF54928">
    <property type="entry name" value="RNA-binding domain, RBD"/>
    <property type="match status" value="2"/>
</dbReference>
<feature type="compositionally biased region" description="Low complexity" evidence="4">
    <location>
        <begin position="543"/>
        <end position="557"/>
    </location>
</feature>
<dbReference type="FunFam" id="3.30.70.330:FF:000025">
    <property type="entry name" value="RNA-binding protein Musashi homolog 2 isoform X1"/>
    <property type="match status" value="1"/>
</dbReference>
<evidence type="ECO:0000256" key="3">
    <source>
        <dbReference type="PROSITE-ProRule" id="PRU00176"/>
    </source>
</evidence>
<dbReference type="InterPro" id="IPR000504">
    <property type="entry name" value="RRM_dom"/>
</dbReference>
<dbReference type="CDD" id="cd12577">
    <property type="entry name" value="RRM1_Hrp1p"/>
    <property type="match status" value="1"/>
</dbReference>
<evidence type="ECO:0000256" key="1">
    <source>
        <dbReference type="ARBA" id="ARBA00022737"/>
    </source>
</evidence>
<proteinExistence type="predicted"/>
<keyword evidence="7" id="KW-1185">Reference proteome</keyword>
<dbReference type="SMART" id="SM00360">
    <property type="entry name" value="RRM"/>
    <property type="match status" value="2"/>
</dbReference>
<keyword evidence="1" id="KW-0677">Repeat</keyword>
<dbReference type="PANTHER" id="PTHR48032:SF6">
    <property type="entry name" value="RNA-BINDING (RRM_RBD_RNP MOTIFS) FAMILY PROTEIN"/>
    <property type="match status" value="1"/>
</dbReference>
<dbReference type="GO" id="GO:0006417">
    <property type="term" value="P:regulation of translation"/>
    <property type="evidence" value="ECO:0007669"/>
    <property type="project" value="TreeGrafter"/>
</dbReference>
<feature type="compositionally biased region" description="Gly residues" evidence="4">
    <location>
        <begin position="500"/>
        <end position="526"/>
    </location>
</feature>
<dbReference type="Proteomes" id="UP000323386">
    <property type="component" value="Unassembled WGS sequence"/>
</dbReference>
<feature type="region of interest" description="Disordered" evidence="4">
    <location>
        <begin position="1"/>
        <end position="143"/>
    </location>
</feature>
<dbReference type="InterPro" id="IPR035979">
    <property type="entry name" value="RBD_domain_sf"/>
</dbReference>
<feature type="compositionally biased region" description="Polar residues" evidence="4">
    <location>
        <begin position="603"/>
        <end position="615"/>
    </location>
</feature>
<dbReference type="Pfam" id="PF00076">
    <property type="entry name" value="RRM_1"/>
    <property type="match status" value="2"/>
</dbReference>
<dbReference type="GO" id="GO:0003729">
    <property type="term" value="F:mRNA binding"/>
    <property type="evidence" value="ECO:0007669"/>
    <property type="project" value="TreeGrafter"/>
</dbReference>
<dbReference type="PANTHER" id="PTHR48032">
    <property type="entry name" value="RNA-BINDING PROTEIN MUSASHI HOMOLOG RBP6"/>
    <property type="match status" value="1"/>
</dbReference>
<feature type="compositionally biased region" description="Polar residues" evidence="4">
    <location>
        <begin position="97"/>
        <end position="125"/>
    </location>
</feature>
<name>A0A5C3F0K2_9BASI</name>
<evidence type="ECO:0000313" key="7">
    <source>
        <dbReference type="Proteomes" id="UP000323386"/>
    </source>
</evidence>
<evidence type="ECO:0000256" key="4">
    <source>
        <dbReference type="SAM" id="MobiDB-lite"/>
    </source>
</evidence>
<sequence length="615" mass="61977">MASTEDTDDLYADLYADTGAQDIDGNPTSGGGLTEDGDEDDLIMYNDDTTTQPAASDSNLPSKPSFIPPASGKSTSFIPPPPAAAAGAAAASSSSSKQPPQGVNPGQQSNGSAHTSQQGAGQSTGDAAAKPEKGDGSGAEKTLLPHEMPEEGKMFVGGLNWDTTDGNYHAFASAPQGLRNYFSQFGEVGHCTIMRDAATGRSRCFAFLTFVDPKAVNTVMVREHFLDGKVIDPKRAIPRPEQNVSRSQKVFVGGLPQSVTPQSFRAYFEQFGAVIESNCMMDKETGNPRGFGFITFQDETSVQHVLNIQPLNFEGKMVEVKRAQTRSDANNARGIGGGGAGGARFDGGRGGGGGMGMGGMGGMGAMGGGGMGGMAGMAGMGGAGGAQGMMNPMMNPMAAMGMMGGSGAAGAAGGGGGGGGGGFDPQAIARMYQQMGWGSANWNPQMAWQQMTASLGGMGGMAGMDMGMGGMGMGMQGMGSGMGGGMGGMGMGGMSNGGASNGVGWGSQGGRGGGGGGGGGGNAGGGYRRDQPRGSLQPPGSAGLPSRPMSGSPPSSGATGGGGHAGSYGRDHSRERSPMRNRSDSRDAHRRERSPQRGGSGRNYDSGQQQRGQRF</sequence>
<dbReference type="InterPro" id="IPR012677">
    <property type="entry name" value="Nucleotide-bd_a/b_plait_sf"/>
</dbReference>
<evidence type="ECO:0000259" key="5">
    <source>
        <dbReference type="PROSITE" id="PS50102"/>
    </source>
</evidence>
<feature type="compositionally biased region" description="Basic and acidic residues" evidence="4">
    <location>
        <begin position="569"/>
        <end position="595"/>
    </location>
</feature>
<organism evidence="6 7">
    <name type="scientific">Pseudozyma flocculosa</name>
    <dbReference type="NCBI Taxonomy" id="84751"/>
    <lineage>
        <taxon>Eukaryota</taxon>
        <taxon>Fungi</taxon>
        <taxon>Dikarya</taxon>
        <taxon>Basidiomycota</taxon>
        <taxon>Ustilaginomycotina</taxon>
        <taxon>Ustilaginomycetes</taxon>
        <taxon>Ustilaginales</taxon>
        <taxon>Ustilaginaceae</taxon>
        <taxon>Pseudozyma</taxon>
    </lineage>
</organism>
<dbReference type="EMBL" id="OOIP01000005">
    <property type="protein sequence ID" value="SPO36969.1"/>
    <property type="molecule type" value="Genomic_DNA"/>
</dbReference>
<dbReference type="PROSITE" id="PS50102">
    <property type="entry name" value="RRM"/>
    <property type="match status" value="2"/>
</dbReference>
<evidence type="ECO:0000313" key="6">
    <source>
        <dbReference type="EMBL" id="SPO36969.1"/>
    </source>
</evidence>
<feature type="compositionally biased region" description="Low complexity" evidence="4">
    <location>
        <begin position="84"/>
        <end position="96"/>
    </location>
</feature>